<evidence type="ECO:0000313" key="4">
    <source>
        <dbReference type="EMBL" id="MYV17190.1"/>
    </source>
</evidence>
<dbReference type="EMBL" id="WEZQ01000011">
    <property type="protein sequence ID" value="MYV17190.1"/>
    <property type="molecule type" value="Genomic_DNA"/>
</dbReference>
<dbReference type="Proteomes" id="UP000449209">
    <property type="component" value="Unassembled WGS sequence"/>
</dbReference>
<dbReference type="Gene3D" id="2.40.50.580">
    <property type="match status" value="1"/>
</dbReference>
<dbReference type="InterPro" id="IPR041465">
    <property type="entry name" value="SfsA_N"/>
</dbReference>
<dbReference type="AlphaFoldDB" id="A0A6N9I2L0"/>
<evidence type="ECO:0000313" key="5">
    <source>
        <dbReference type="Proteomes" id="UP000449209"/>
    </source>
</evidence>
<dbReference type="Pfam" id="PF03749">
    <property type="entry name" value="SfsA"/>
    <property type="match status" value="1"/>
</dbReference>
<dbReference type="HAMAP" id="MF_00095">
    <property type="entry name" value="SfsA"/>
    <property type="match status" value="1"/>
</dbReference>
<dbReference type="InterPro" id="IPR005224">
    <property type="entry name" value="SfsA"/>
</dbReference>
<evidence type="ECO:0000259" key="2">
    <source>
        <dbReference type="Pfam" id="PF03749"/>
    </source>
</evidence>
<dbReference type="PANTHER" id="PTHR30545:SF2">
    <property type="entry name" value="SUGAR FERMENTATION STIMULATION PROTEIN A"/>
    <property type="match status" value="1"/>
</dbReference>
<feature type="domain" description="Sugar fermentation stimulation protein C-terminal" evidence="2">
    <location>
        <begin position="98"/>
        <end position="237"/>
    </location>
</feature>
<accession>A0A6N9I2L0</accession>
<gene>
    <name evidence="1 4" type="primary">sfsA</name>
    <name evidence="4" type="ORF">GB993_06695</name>
</gene>
<feature type="domain" description="SfsA N-terminal OB" evidence="3">
    <location>
        <begin position="25"/>
        <end position="94"/>
    </location>
</feature>
<evidence type="ECO:0000259" key="3">
    <source>
        <dbReference type="Pfam" id="PF17746"/>
    </source>
</evidence>
<dbReference type="PANTHER" id="PTHR30545">
    <property type="entry name" value="SUGAR FERMENTATION STIMULATION PROTEIN A"/>
    <property type="match status" value="1"/>
</dbReference>
<evidence type="ECO:0000256" key="1">
    <source>
        <dbReference type="HAMAP-Rule" id="MF_00095"/>
    </source>
</evidence>
<protein>
    <recommendedName>
        <fullName evidence="1">Sugar fermentation stimulation protein homolog</fullName>
    </recommendedName>
</protein>
<reference evidence="4 5" key="1">
    <citation type="journal article" date="2019" name="Appl. Environ. Microbiol.">
        <title>Genetic determinants of hydroxycinnamic acid metabolism in heterofermentative lactobacilli.</title>
        <authorList>
            <person name="Gaur G."/>
            <person name="Oh J.H."/>
            <person name="Filannino P."/>
            <person name="Gobbetti M."/>
            <person name="van Pijkeren J.P."/>
            <person name="Ganzle M.G."/>
        </authorList>
    </citation>
    <scope>NUCLEOTIDE SEQUENCE [LARGE SCALE GENOMIC DNA]</scope>
    <source>
        <strain evidence="4 5">C5</strain>
    </source>
</reference>
<organism evidence="4 5">
    <name type="scientific">Furfurilactobacillus milii</name>
    <dbReference type="NCBI Taxonomy" id="2888272"/>
    <lineage>
        <taxon>Bacteria</taxon>
        <taxon>Bacillati</taxon>
        <taxon>Bacillota</taxon>
        <taxon>Bacilli</taxon>
        <taxon>Lactobacillales</taxon>
        <taxon>Lactobacillaceae</taxon>
        <taxon>Furfurilactobacillus</taxon>
    </lineage>
</organism>
<dbReference type="NCBIfam" id="TIGR00230">
    <property type="entry name" value="sfsA"/>
    <property type="match status" value="1"/>
</dbReference>
<dbReference type="CDD" id="cd22359">
    <property type="entry name" value="SfsA-like_bacterial"/>
    <property type="match status" value="1"/>
</dbReference>
<dbReference type="Pfam" id="PF17746">
    <property type="entry name" value="SfsA_N"/>
    <property type="match status" value="1"/>
</dbReference>
<comment type="caution">
    <text evidence="4">The sequence shown here is derived from an EMBL/GenBank/DDBJ whole genome shotgun (WGS) entry which is preliminary data.</text>
</comment>
<proteinExistence type="inferred from homology"/>
<dbReference type="Gene3D" id="3.40.1350.60">
    <property type="match status" value="1"/>
</dbReference>
<dbReference type="GO" id="GO:0003677">
    <property type="term" value="F:DNA binding"/>
    <property type="evidence" value="ECO:0007669"/>
    <property type="project" value="InterPro"/>
</dbReference>
<comment type="similarity">
    <text evidence="1">Belongs to the SfsA family.</text>
</comment>
<dbReference type="InterPro" id="IPR040452">
    <property type="entry name" value="SfsA_C"/>
</dbReference>
<name>A0A6N9I2L0_9LACO</name>
<sequence length="264" mass="29410">MVSTVKYAEEDTIMQYEGAQLAHYVDRPSRFTCRVERNGEIIETHLKNTGRGADLLIPGATVSIVPAKNPERKTHWDMVSVIKRTDHGDFWVNIDSAMPNKVTKEAVDAGLLTFPDLPGTITEFRPEVTFGDSRVDFKGKTSTGQEFFVETKGATLESHGIVGFPDAPTIRAVKHVYNLEHAIDEGYMAYLFFVIQIDNIDVLTLNHHMAPKLTAAIKAAVPHGVKIAAYCSKVDENGMTLHRPAEFRIDEPFIDPQVEMGLIK</sequence>